<organism evidence="1 2">
    <name type="scientific">Clunio marinus</name>
    <dbReference type="NCBI Taxonomy" id="568069"/>
    <lineage>
        <taxon>Eukaryota</taxon>
        <taxon>Metazoa</taxon>
        <taxon>Ecdysozoa</taxon>
        <taxon>Arthropoda</taxon>
        <taxon>Hexapoda</taxon>
        <taxon>Insecta</taxon>
        <taxon>Pterygota</taxon>
        <taxon>Neoptera</taxon>
        <taxon>Endopterygota</taxon>
        <taxon>Diptera</taxon>
        <taxon>Nematocera</taxon>
        <taxon>Chironomoidea</taxon>
        <taxon>Chironomidae</taxon>
        <taxon>Clunio</taxon>
    </lineage>
</organism>
<gene>
    <name evidence="1" type="ORF">CLUMA_CG021021</name>
</gene>
<dbReference type="EMBL" id="CVRI01000074">
    <property type="protein sequence ID" value="CRL08212.1"/>
    <property type="molecule type" value="Genomic_DNA"/>
</dbReference>
<evidence type="ECO:0000313" key="2">
    <source>
        <dbReference type="Proteomes" id="UP000183832"/>
    </source>
</evidence>
<dbReference type="AlphaFoldDB" id="A0A1J1J8R9"/>
<accession>A0A1J1J8R9</accession>
<reference evidence="1 2" key="1">
    <citation type="submission" date="2015-04" db="EMBL/GenBank/DDBJ databases">
        <authorList>
            <person name="Syromyatnikov M.Y."/>
            <person name="Popov V.N."/>
        </authorList>
    </citation>
    <scope>NUCLEOTIDE SEQUENCE [LARGE SCALE GENOMIC DNA]</scope>
</reference>
<evidence type="ECO:0000313" key="1">
    <source>
        <dbReference type="EMBL" id="CRL08212.1"/>
    </source>
</evidence>
<sequence>MKTEPFLNSLDVLIMSIEVSIK</sequence>
<keyword evidence="2" id="KW-1185">Reference proteome</keyword>
<protein>
    <submittedName>
        <fullName evidence="1">CLUMA_CG021021, isoform A</fullName>
    </submittedName>
</protein>
<dbReference type="Proteomes" id="UP000183832">
    <property type="component" value="Unassembled WGS sequence"/>
</dbReference>
<name>A0A1J1J8R9_9DIPT</name>
<proteinExistence type="predicted"/>